<evidence type="ECO:0000313" key="1">
    <source>
        <dbReference type="EMBL" id="SVC72609.1"/>
    </source>
</evidence>
<reference evidence="1" key="1">
    <citation type="submission" date="2018-05" db="EMBL/GenBank/DDBJ databases">
        <authorList>
            <person name="Lanie J.A."/>
            <person name="Ng W.-L."/>
            <person name="Kazmierczak K.M."/>
            <person name="Andrzejewski T.M."/>
            <person name="Davidsen T.M."/>
            <person name="Wayne K.J."/>
            <person name="Tettelin H."/>
            <person name="Glass J.I."/>
            <person name="Rusch D."/>
            <person name="Podicherti R."/>
            <person name="Tsui H.-C.T."/>
            <person name="Winkler M.E."/>
        </authorList>
    </citation>
    <scope>NUCLEOTIDE SEQUENCE</scope>
</reference>
<name>A0A382PGS9_9ZZZZ</name>
<accession>A0A382PGS9</accession>
<proteinExistence type="predicted"/>
<feature type="non-terminal residue" evidence="1">
    <location>
        <position position="23"/>
    </location>
</feature>
<dbReference type="EMBL" id="UINC01107324">
    <property type="protein sequence ID" value="SVC72609.1"/>
    <property type="molecule type" value="Genomic_DNA"/>
</dbReference>
<protein>
    <submittedName>
        <fullName evidence="1">Uncharacterized protein</fullName>
    </submittedName>
</protein>
<sequence length="23" mass="2398">MKILLIAAPRPDSDGTAMHMGDG</sequence>
<gene>
    <name evidence="1" type="ORF">METZ01_LOCUS325463</name>
</gene>
<organism evidence="1">
    <name type="scientific">marine metagenome</name>
    <dbReference type="NCBI Taxonomy" id="408172"/>
    <lineage>
        <taxon>unclassified sequences</taxon>
        <taxon>metagenomes</taxon>
        <taxon>ecological metagenomes</taxon>
    </lineage>
</organism>
<dbReference type="AlphaFoldDB" id="A0A382PGS9"/>